<dbReference type="Proteomes" id="UP000585474">
    <property type="component" value="Unassembled WGS sequence"/>
</dbReference>
<dbReference type="EMBL" id="BJWL01000222">
    <property type="protein sequence ID" value="GFS35100.1"/>
    <property type="molecule type" value="Genomic_DNA"/>
</dbReference>
<protein>
    <submittedName>
        <fullName evidence="1">Uncharacterized protein</fullName>
    </submittedName>
</protein>
<reference evidence="2" key="1">
    <citation type="submission" date="2019-07" db="EMBL/GenBank/DDBJ databases">
        <title>De Novo Assembly of kiwifruit Actinidia rufa.</title>
        <authorList>
            <person name="Sugita-Konishi S."/>
            <person name="Sato K."/>
            <person name="Mori E."/>
            <person name="Abe Y."/>
            <person name="Kisaki G."/>
            <person name="Hamano K."/>
            <person name="Suezawa K."/>
            <person name="Otani M."/>
            <person name="Fukuda T."/>
            <person name="Manabe T."/>
            <person name="Gomi K."/>
            <person name="Tabuchi M."/>
            <person name="Akimitsu K."/>
            <person name="Kataoka I."/>
        </authorList>
    </citation>
    <scope>NUCLEOTIDE SEQUENCE [LARGE SCALE GENOMIC DNA]</scope>
    <source>
        <strain evidence="2">cv. Fuchu</strain>
    </source>
</reference>
<comment type="caution">
    <text evidence="1">The sequence shown here is derived from an EMBL/GenBank/DDBJ whole genome shotgun (WGS) entry which is preliminary data.</text>
</comment>
<dbReference type="AlphaFoldDB" id="A0A7J0DGZ8"/>
<accession>A0A7J0DGZ8</accession>
<keyword evidence="2" id="KW-1185">Reference proteome</keyword>
<sequence length="130" mass="14097">MDVRNGVYNLNASSVKDSLSAGLIQLLSRMVAAEGGRYKGTVVVAACVGAGRRLTVVGGFVENWMCIKLVCILNLATADVDFDRLATVVVPTMSRSGLPSTSQHHYRHLDPIRVVMKLQIFLAIISSVYM</sequence>
<evidence type="ECO:0000313" key="2">
    <source>
        <dbReference type="Proteomes" id="UP000585474"/>
    </source>
</evidence>
<evidence type="ECO:0000313" key="1">
    <source>
        <dbReference type="EMBL" id="GFS35100.1"/>
    </source>
</evidence>
<proteinExistence type="predicted"/>
<name>A0A7J0DGZ8_9ERIC</name>
<gene>
    <name evidence="1" type="ORF">Acr_00g0037840</name>
</gene>
<organism evidence="1 2">
    <name type="scientific">Actinidia rufa</name>
    <dbReference type="NCBI Taxonomy" id="165716"/>
    <lineage>
        <taxon>Eukaryota</taxon>
        <taxon>Viridiplantae</taxon>
        <taxon>Streptophyta</taxon>
        <taxon>Embryophyta</taxon>
        <taxon>Tracheophyta</taxon>
        <taxon>Spermatophyta</taxon>
        <taxon>Magnoliopsida</taxon>
        <taxon>eudicotyledons</taxon>
        <taxon>Gunneridae</taxon>
        <taxon>Pentapetalae</taxon>
        <taxon>asterids</taxon>
        <taxon>Ericales</taxon>
        <taxon>Actinidiaceae</taxon>
        <taxon>Actinidia</taxon>
    </lineage>
</organism>